<keyword evidence="1" id="KW-1185">Reference proteome</keyword>
<dbReference type="AlphaFoldDB" id="A0A2I4H1R7"/>
<evidence type="ECO:0000313" key="2">
    <source>
        <dbReference type="RefSeq" id="XP_018850083.1"/>
    </source>
</evidence>
<dbReference type="OrthoDB" id="10310904at2759"/>
<organism evidence="1 2">
    <name type="scientific">Juglans regia</name>
    <name type="common">English walnut</name>
    <dbReference type="NCBI Taxonomy" id="51240"/>
    <lineage>
        <taxon>Eukaryota</taxon>
        <taxon>Viridiplantae</taxon>
        <taxon>Streptophyta</taxon>
        <taxon>Embryophyta</taxon>
        <taxon>Tracheophyta</taxon>
        <taxon>Spermatophyta</taxon>
        <taxon>Magnoliopsida</taxon>
        <taxon>eudicotyledons</taxon>
        <taxon>Gunneridae</taxon>
        <taxon>Pentapetalae</taxon>
        <taxon>rosids</taxon>
        <taxon>fabids</taxon>
        <taxon>Fagales</taxon>
        <taxon>Juglandaceae</taxon>
        <taxon>Juglans</taxon>
    </lineage>
</organism>
<dbReference type="PANTHER" id="PTHR37614">
    <property type="entry name" value="OS02G0121400 PROTEIN"/>
    <property type="match status" value="1"/>
</dbReference>
<sequence>MEEDFRKPPLTYSADEIDACQILLQLPVLVCESDSRLNCFGFNWGFKRTRSNPLPNSIKDKVRDPATQVSSSPGEFQENLKRKREYGDMKHESGRMKDLGLKAMKQDNHISSLGIHNIPFELLALEFDLNEANRILDKTMAAQAGKTRIKICRAKNSSADSRQCNPILTLDAR</sequence>
<evidence type="ECO:0000313" key="1">
    <source>
        <dbReference type="Proteomes" id="UP000235220"/>
    </source>
</evidence>
<dbReference type="GeneID" id="109012749"/>
<dbReference type="PANTHER" id="PTHR37614:SF2">
    <property type="entry name" value="OS02G0121400 PROTEIN"/>
    <property type="match status" value="1"/>
</dbReference>
<protein>
    <submittedName>
        <fullName evidence="2">Uncharacterized protein LOC109012749</fullName>
    </submittedName>
</protein>
<accession>A0A2I4H1R7</accession>
<dbReference type="KEGG" id="jre:109012749"/>
<gene>
    <name evidence="2" type="primary">LOC109012749</name>
</gene>
<reference evidence="2" key="1">
    <citation type="submission" date="2025-08" db="UniProtKB">
        <authorList>
            <consortium name="RefSeq"/>
        </authorList>
    </citation>
    <scope>IDENTIFICATION</scope>
    <source>
        <tissue evidence="2">Leaves</tissue>
    </source>
</reference>
<proteinExistence type="predicted"/>
<dbReference type="Gramene" id="Jr03_16260_p1">
    <property type="protein sequence ID" value="cds.Jr03_16260_p1"/>
    <property type="gene ID" value="Jr03_16260"/>
</dbReference>
<dbReference type="RefSeq" id="XP_018850083.1">
    <property type="nucleotide sequence ID" value="XM_018994538.2"/>
</dbReference>
<name>A0A2I4H1R7_JUGRE</name>
<dbReference type="Proteomes" id="UP000235220">
    <property type="component" value="Chromosome 3"/>
</dbReference>